<dbReference type="InterPro" id="IPR021441">
    <property type="entry name" value="DUF3090"/>
</dbReference>
<dbReference type="OrthoDB" id="156387at2"/>
<dbReference type="RefSeq" id="WP_137811723.1">
    <property type="nucleotide sequence ID" value="NZ_BJFL01000001.1"/>
</dbReference>
<accession>A0A4D4IZG9</accession>
<reference evidence="2" key="1">
    <citation type="submission" date="2019-04" db="EMBL/GenBank/DDBJ databases">
        <title>Draft genome sequence of Pseudonocardiaceae bacterium SL3-2-4.</title>
        <authorList>
            <person name="Ningsih F."/>
            <person name="Yokota A."/>
            <person name="Sakai Y."/>
            <person name="Nanatani K."/>
            <person name="Yabe S."/>
            <person name="Oetari A."/>
            <person name="Sjamsuridzal W."/>
        </authorList>
    </citation>
    <scope>NUCLEOTIDE SEQUENCE [LARGE SCALE GENOMIC DNA]</scope>
    <source>
        <strain evidence="2">SL3-2-4</strain>
    </source>
</reference>
<gene>
    <name evidence="1" type="ORF">GTS_01370</name>
</gene>
<protein>
    <recommendedName>
        <fullName evidence="3">DUF3090 domain-containing protein</fullName>
    </recommendedName>
</protein>
<dbReference type="AlphaFoldDB" id="A0A4D4IZG9"/>
<name>A0A4D4IZG9_9PSEU</name>
<evidence type="ECO:0008006" key="3">
    <source>
        <dbReference type="Google" id="ProtNLM"/>
    </source>
</evidence>
<organism evidence="1 2">
    <name type="scientific">Gandjariella thermophila</name>
    <dbReference type="NCBI Taxonomy" id="1931992"/>
    <lineage>
        <taxon>Bacteria</taxon>
        <taxon>Bacillati</taxon>
        <taxon>Actinomycetota</taxon>
        <taxon>Actinomycetes</taxon>
        <taxon>Pseudonocardiales</taxon>
        <taxon>Pseudonocardiaceae</taxon>
        <taxon>Gandjariella</taxon>
    </lineage>
</organism>
<dbReference type="NCBIfam" id="TIGR03847">
    <property type="entry name" value="conserved hypothetical protein"/>
    <property type="match status" value="1"/>
</dbReference>
<dbReference type="EMBL" id="BJFL01000001">
    <property type="protein sequence ID" value="GDY28504.1"/>
    <property type="molecule type" value="Genomic_DNA"/>
</dbReference>
<proteinExistence type="predicted"/>
<dbReference type="Pfam" id="PF11290">
    <property type="entry name" value="DUF3090"/>
    <property type="match status" value="1"/>
</dbReference>
<dbReference type="Proteomes" id="UP000298860">
    <property type="component" value="Unassembled WGS sequence"/>
</dbReference>
<keyword evidence="2" id="KW-1185">Reference proteome</keyword>
<evidence type="ECO:0000313" key="1">
    <source>
        <dbReference type="EMBL" id="GDY28504.1"/>
    </source>
</evidence>
<comment type="caution">
    <text evidence="1">The sequence shown here is derived from an EMBL/GenBank/DDBJ whole genome shotgun (WGS) entry which is preliminary data.</text>
</comment>
<evidence type="ECO:0000313" key="2">
    <source>
        <dbReference type="Proteomes" id="UP000298860"/>
    </source>
</evidence>
<sequence>MARVIHVFRHPDRFVAGTVGDPGERTFYLQATDDSRTISVLLEKQQVSVLSERIGTLLEEVQRRFGAEVPDTVPDDLIDTGPLETPVDEEFRVGTMGLGWDAESRAVVIELLAVTEEEVDEAVVLDDTEEGPDAVRVFLSPLEARAFAERAERVVRAGRKLCPLCGEPLDPDGHICPRQNGYRRTIEG</sequence>